<gene>
    <name evidence="2" type="ORF">SAMN04244579_04666</name>
</gene>
<evidence type="ECO:0000313" key="3">
    <source>
        <dbReference type="Proteomes" id="UP000199005"/>
    </source>
</evidence>
<evidence type="ECO:0000313" key="2">
    <source>
        <dbReference type="EMBL" id="SEJ51810.1"/>
    </source>
</evidence>
<feature type="compositionally biased region" description="Polar residues" evidence="1">
    <location>
        <begin position="54"/>
        <end position="73"/>
    </location>
</feature>
<dbReference type="EMBL" id="FNYO01000143">
    <property type="protein sequence ID" value="SEJ51810.1"/>
    <property type="molecule type" value="Genomic_DNA"/>
</dbReference>
<feature type="region of interest" description="Disordered" evidence="1">
    <location>
        <begin position="47"/>
        <end position="86"/>
    </location>
</feature>
<sequence>MSKDTATISEKGRKGDEAISAAHNHGFQRQRGIGYKGGEAGSCKGGQRVGELNQCPNTRNSNKTKTVRGSSSWPLHVNPKMKGKAVKAIKERVQKAA</sequence>
<proteinExistence type="predicted"/>
<dbReference type="Proteomes" id="UP000199005">
    <property type="component" value="Unassembled WGS sequence"/>
</dbReference>
<dbReference type="RefSeq" id="WP_090903162.1">
    <property type="nucleotide sequence ID" value="NZ_FNYO01000143.1"/>
</dbReference>
<accession>A0A1H6ZQF0</accession>
<organism evidence="2 3">
    <name type="scientific">Azotobacter beijerinckii</name>
    <dbReference type="NCBI Taxonomy" id="170623"/>
    <lineage>
        <taxon>Bacteria</taxon>
        <taxon>Pseudomonadati</taxon>
        <taxon>Pseudomonadota</taxon>
        <taxon>Gammaproteobacteria</taxon>
        <taxon>Pseudomonadales</taxon>
        <taxon>Pseudomonadaceae</taxon>
        <taxon>Azotobacter</taxon>
    </lineage>
</organism>
<protein>
    <submittedName>
        <fullName evidence="2">Uncharacterized protein</fullName>
    </submittedName>
</protein>
<reference evidence="2 3" key="1">
    <citation type="submission" date="2016-10" db="EMBL/GenBank/DDBJ databases">
        <authorList>
            <person name="de Groot N.N."/>
        </authorList>
    </citation>
    <scope>NUCLEOTIDE SEQUENCE [LARGE SCALE GENOMIC DNA]</scope>
    <source>
        <strain evidence="2 3">DSM 1041</strain>
    </source>
</reference>
<dbReference type="AlphaFoldDB" id="A0A1H6ZQF0"/>
<name>A0A1H6ZQF0_9GAMM</name>
<feature type="region of interest" description="Disordered" evidence="1">
    <location>
        <begin position="1"/>
        <end position="33"/>
    </location>
</feature>
<evidence type="ECO:0000256" key="1">
    <source>
        <dbReference type="SAM" id="MobiDB-lite"/>
    </source>
</evidence>